<protein>
    <recommendedName>
        <fullName evidence="3">Transglutaminase-like domain-containing protein</fullName>
    </recommendedName>
</protein>
<sequence length="173" mass="20066">MVENPLRDQTQITPYIQQITDTFTSKNPLPLMFEIISYLDRNLLYQQDNKTEVFRNRTAEQILKDGYATGCSDRALAFLVLVRALEFTADYAEFLDMKWLNSNDDQPTGHVVANVTIQGATYFVDPIRGTISRKTPSRMVLYNMGKDSWDIGISKENYKEQFHTFREKYKTGL</sequence>
<dbReference type="EMBL" id="PFNL01000131">
    <property type="protein sequence ID" value="PIZ45563.1"/>
    <property type="molecule type" value="Genomic_DNA"/>
</dbReference>
<gene>
    <name evidence="1" type="ORF">COY32_05105</name>
</gene>
<organism evidence="1 2">
    <name type="scientific">candidate division WWE3 bacterium CG_4_10_14_0_2_um_filter_41_14</name>
    <dbReference type="NCBI Taxonomy" id="1975072"/>
    <lineage>
        <taxon>Bacteria</taxon>
        <taxon>Katanobacteria</taxon>
    </lineage>
</organism>
<proteinExistence type="predicted"/>
<evidence type="ECO:0000313" key="1">
    <source>
        <dbReference type="EMBL" id="PIZ45563.1"/>
    </source>
</evidence>
<name>A0A2M7THA0_UNCKA</name>
<dbReference type="AlphaFoldDB" id="A0A2M7THA0"/>
<evidence type="ECO:0008006" key="3">
    <source>
        <dbReference type="Google" id="ProtNLM"/>
    </source>
</evidence>
<comment type="caution">
    <text evidence="1">The sequence shown here is derived from an EMBL/GenBank/DDBJ whole genome shotgun (WGS) entry which is preliminary data.</text>
</comment>
<dbReference type="Gene3D" id="3.10.620.30">
    <property type="match status" value="1"/>
</dbReference>
<reference evidence="2" key="1">
    <citation type="submission" date="2017-09" db="EMBL/GenBank/DDBJ databases">
        <title>Depth-based differentiation of microbial function through sediment-hosted aquifers and enrichment of novel symbionts in the deep terrestrial subsurface.</title>
        <authorList>
            <person name="Probst A.J."/>
            <person name="Ladd B."/>
            <person name="Jarett J.K."/>
            <person name="Geller-Mcgrath D.E."/>
            <person name="Sieber C.M.K."/>
            <person name="Emerson J.B."/>
            <person name="Anantharaman K."/>
            <person name="Thomas B.C."/>
            <person name="Malmstrom R."/>
            <person name="Stieglmeier M."/>
            <person name="Klingl A."/>
            <person name="Woyke T."/>
            <person name="Ryan C.M."/>
            <person name="Banfield J.F."/>
        </authorList>
    </citation>
    <scope>NUCLEOTIDE SEQUENCE [LARGE SCALE GENOMIC DNA]</scope>
</reference>
<dbReference type="Proteomes" id="UP000228920">
    <property type="component" value="Unassembled WGS sequence"/>
</dbReference>
<accession>A0A2M7THA0</accession>
<evidence type="ECO:0000313" key="2">
    <source>
        <dbReference type="Proteomes" id="UP000228920"/>
    </source>
</evidence>